<comment type="caution">
    <text evidence="1">The sequence shown here is derived from an EMBL/GenBank/DDBJ whole genome shotgun (WGS) entry which is preliminary data.</text>
</comment>
<gene>
    <name evidence="1" type="ORF">ACFOW3_28930</name>
</gene>
<evidence type="ECO:0000313" key="1">
    <source>
        <dbReference type="EMBL" id="MFC3938650.1"/>
    </source>
</evidence>
<keyword evidence="2" id="KW-1185">Reference proteome</keyword>
<reference evidence="2" key="1">
    <citation type="journal article" date="2019" name="Int. J. Syst. Evol. Microbiol.">
        <title>The Global Catalogue of Microorganisms (GCM) 10K type strain sequencing project: providing services to taxonomists for standard genome sequencing and annotation.</title>
        <authorList>
            <consortium name="The Broad Institute Genomics Platform"/>
            <consortium name="The Broad Institute Genome Sequencing Center for Infectious Disease"/>
            <person name="Wu L."/>
            <person name="Ma J."/>
        </authorList>
    </citation>
    <scope>NUCLEOTIDE SEQUENCE [LARGE SCALE GENOMIC DNA]</scope>
    <source>
        <strain evidence="2">CCUG 2113</strain>
    </source>
</reference>
<organism evidence="1 2">
    <name type="scientific">Acidovorax facilis</name>
    <dbReference type="NCBI Taxonomy" id="12917"/>
    <lineage>
        <taxon>Bacteria</taxon>
        <taxon>Pseudomonadati</taxon>
        <taxon>Pseudomonadota</taxon>
        <taxon>Betaproteobacteria</taxon>
        <taxon>Burkholderiales</taxon>
        <taxon>Comamonadaceae</taxon>
        <taxon>Acidovorax</taxon>
    </lineage>
</organism>
<proteinExistence type="predicted"/>
<dbReference type="EMBL" id="JBHSAJ010000184">
    <property type="protein sequence ID" value="MFC3938650.1"/>
    <property type="molecule type" value="Genomic_DNA"/>
</dbReference>
<dbReference type="RefSeq" id="WP_156358600.1">
    <property type="nucleotide sequence ID" value="NZ_JBHSAJ010000184.1"/>
</dbReference>
<accession>A0ABV8DKW1</accession>
<name>A0ABV8DKW1_9BURK</name>
<dbReference type="Proteomes" id="UP001595693">
    <property type="component" value="Unassembled WGS sequence"/>
</dbReference>
<protein>
    <submittedName>
        <fullName evidence="1">Uncharacterized protein</fullName>
    </submittedName>
</protein>
<sequence>MRTYFDVYVRRMQFSKIKFDEDAAQEVKDRLWQAEYALTKHNEYINKYRSATESSSDDINEYIKRNLNANEDLFNNGKFYAESFYYFSFRIYKILSRKNKPLPFLETFKCPGVLMTRNHLIEHPEGADSNAKKYSYSFSYEHGALLRTANDSNQKVRDKGSVFNAKEFRENFIKTVRNSYKEISKENPHPMLRA</sequence>
<evidence type="ECO:0000313" key="2">
    <source>
        <dbReference type="Proteomes" id="UP001595693"/>
    </source>
</evidence>